<evidence type="ECO:0000256" key="3">
    <source>
        <dbReference type="ARBA" id="ARBA00023163"/>
    </source>
</evidence>
<accession>A0A4U1IF28</accession>
<gene>
    <name evidence="5" type="ORF">FAZ69_01155</name>
</gene>
<proteinExistence type="predicted"/>
<dbReference type="OrthoDB" id="117723at2"/>
<dbReference type="Pfam" id="PF01047">
    <property type="entry name" value="MarR"/>
    <property type="match status" value="1"/>
</dbReference>
<dbReference type="GO" id="GO:0003700">
    <property type="term" value="F:DNA-binding transcription factor activity"/>
    <property type="evidence" value="ECO:0007669"/>
    <property type="project" value="InterPro"/>
</dbReference>
<organism evidence="5 6">
    <name type="scientific">Trinickia terrae</name>
    <dbReference type="NCBI Taxonomy" id="2571161"/>
    <lineage>
        <taxon>Bacteria</taxon>
        <taxon>Pseudomonadati</taxon>
        <taxon>Pseudomonadota</taxon>
        <taxon>Betaproteobacteria</taxon>
        <taxon>Burkholderiales</taxon>
        <taxon>Burkholderiaceae</taxon>
        <taxon>Trinickia</taxon>
    </lineage>
</organism>
<feature type="domain" description="HTH marR-type" evidence="4">
    <location>
        <begin position="17"/>
        <end position="153"/>
    </location>
</feature>
<dbReference type="SUPFAM" id="SSF46785">
    <property type="entry name" value="Winged helix' DNA-binding domain"/>
    <property type="match status" value="1"/>
</dbReference>
<comment type="caution">
    <text evidence="5">The sequence shown here is derived from an EMBL/GenBank/DDBJ whole genome shotgun (WGS) entry which is preliminary data.</text>
</comment>
<name>A0A4U1IF28_9BURK</name>
<dbReference type="AlphaFoldDB" id="A0A4U1IF28"/>
<dbReference type="PANTHER" id="PTHR42756:SF1">
    <property type="entry name" value="TRANSCRIPTIONAL REPRESSOR OF EMRAB OPERON"/>
    <property type="match status" value="1"/>
</dbReference>
<dbReference type="EMBL" id="SWJE01000001">
    <property type="protein sequence ID" value="TKC92323.1"/>
    <property type="molecule type" value="Genomic_DNA"/>
</dbReference>
<dbReference type="InterPro" id="IPR036388">
    <property type="entry name" value="WH-like_DNA-bd_sf"/>
</dbReference>
<evidence type="ECO:0000313" key="5">
    <source>
        <dbReference type="EMBL" id="TKC92323.1"/>
    </source>
</evidence>
<dbReference type="PANTHER" id="PTHR42756">
    <property type="entry name" value="TRANSCRIPTIONAL REGULATOR, MARR"/>
    <property type="match status" value="1"/>
</dbReference>
<dbReference type="Gene3D" id="1.10.10.10">
    <property type="entry name" value="Winged helix-like DNA-binding domain superfamily/Winged helix DNA-binding domain"/>
    <property type="match status" value="1"/>
</dbReference>
<dbReference type="Proteomes" id="UP000305539">
    <property type="component" value="Unassembled WGS sequence"/>
</dbReference>
<sequence>MSSIPPLSDDSNDQADQSELLDLVGYNIRRSYIVIQALFDKEMEKHDLRQAEFSVLSVVKGNPGINQRTLAEALAVAPPNLATLLDRLEARGLLTRQRSTGDKRVQHVELTKEGARLYGRALKAAAAADDAAIEKLSEAERMQLRTLLRKIFIE</sequence>
<reference evidence="5 6" key="1">
    <citation type="submission" date="2019-04" db="EMBL/GenBank/DDBJ databases">
        <title>Trinickia sp. 7GSK02, isolated from subtropical forest soil.</title>
        <authorList>
            <person name="Gao Z.-H."/>
            <person name="Qiu L.-H."/>
        </authorList>
    </citation>
    <scope>NUCLEOTIDE SEQUENCE [LARGE SCALE GENOMIC DNA]</scope>
    <source>
        <strain evidence="5 6">7GSK02</strain>
    </source>
</reference>
<dbReference type="PROSITE" id="PS50995">
    <property type="entry name" value="HTH_MARR_2"/>
    <property type="match status" value="1"/>
</dbReference>
<dbReference type="InterPro" id="IPR036390">
    <property type="entry name" value="WH_DNA-bd_sf"/>
</dbReference>
<keyword evidence="1" id="KW-0805">Transcription regulation</keyword>
<keyword evidence="6" id="KW-1185">Reference proteome</keyword>
<evidence type="ECO:0000256" key="2">
    <source>
        <dbReference type="ARBA" id="ARBA00023125"/>
    </source>
</evidence>
<evidence type="ECO:0000313" key="6">
    <source>
        <dbReference type="Proteomes" id="UP000305539"/>
    </source>
</evidence>
<dbReference type="RefSeq" id="WP_136892104.1">
    <property type="nucleotide sequence ID" value="NZ_SWJE01000001.1"/>
</dbReference>
<keyword evidence="2" id="KW-0238">DNA-binding</keyword>
<evidence type="ECO:0000256" key="1">
    <source>
        <dbReference type="ARBA" id="ARBA00023015"/>
    </source>
</evidence>
<dbReference type="InterPro" id="IPR000835">
    <property type="entry name" value="HTH_MarR-typ"/>
</dbReference>
<keyword evidence="3" id="KW-0804">Transcription</keyword>
<evidence type="ECO:0000259" key="4">
    <source>
        <dbReference type="PROSITE" id="PS50995"/>
    </source>
</evidence>
<dbReference type="PRINTS" id="PR00598">
    <property type="entry name" value="HTHMARR"/>
</dbReference>
<protein>
    <submittedName>
        <fullName evidence="5">MarR family transcriptional regulator</fullName>
    </submittedName>
</protein>
<dbReference type="GO" id="GO:0003677">
    <property type="term" value="F:DNA binding"/>
    <property type="evidence" value="ECO:0007669"/>
    <property type="project" value="UniProtKB-KW"/>
</dbReference>
<dbReference type="SMART" id="SM00347">
    <property type="entry name" value="HTH_MARR"/>
    <property type="match status" value="1"/>
</dbReference>